<name>A0AA47MA87_MERPO</name>
<evidence type="ECO:0000313" key="4">
    <source>
        <dbReference type="Proteomes" id="UP001174136"/>
    </source>
</evidence>
<keyword evidence="1" id="KW-0732">Signal</keyword>
<proteinExistence type="predicted"/>
<dbReference type="AlphaFoldDB" id="A0AA47MA87"/>
<evidence type="ECO:0000313" key="3">
    <source>
        <dbReference type="EMBL" id="KAK0136528.1"/>
    </source>
</evidence>
<sequence>MGQWALQRVTFLLVLSLSGGRIYHTRNPEYGAFEVPRNPEDGISEAPRFTVVAPDLLRADSQENIYLEASGLPGPVRVSIYIRDFRKSTVLFEDSFTLGPEHSYHMLRGIQVMG</sequence>
<feature type="signal peptide" evidence="1">
    <location>
        <begin position="1"/>
        <end position="20"/>
    </location>
</feature>
<feature type="domain" description="Complement C3/4/5 macroglobulin" evidence="2">
    <location>
        <begin position="47"/>
        <end position="112"/>
    </location>
</feature>
<reference evidence="3" key="1">
    <citation type="journal article" date="2023" name="Front. Mar. Sci.">
        <title>A new Merluccius polli reference genome to investigate the effects of global change in West African waters.</title>
        <authorList>
            <person name="Mateo J.L."/>
            <person name="Blanco-Fernandez C."/>
            <person name="Garcia-Vazquez E."/>
            <person name="Machado-Schiaffino G."/>
        </authorList>
    </citation>
    <scope>NUCLEOTIDE SEQUENCE</scope>
    <source>
        <strain evidence="3">C29</strain>
        <tissue evidence="3">Fin</tissue>
    </source>
</reference>
<dbReference type="EMBL" id="JAOPHQ010005145">
    <property type="protein sequence ID" value="KAK0136528.1"/>
    <property type="molecule type" value="Genomic_DNA"/>
</dbReference>
<organism evidence="3 4">
    <name type="scientific">Merluccius polli</name>
    <name type="common">Benguela hake</name>
    <name type="synonym">Merluccius cadenati</name>
    <dbReference type="NCBI Taxonomy" id="89951"/>
    <lineage>
        <taxon>Eukaryota</taxon>
        <taxon>Metazoa</taxon>
        <taxon>Chordata</taxon>
        <taxon>Craniata</taxon>
        <taxon>Vertebrata</taxon>
        <taxon>Euteleostomi</taxon>
        <taxon>Actinopterygii</taxon>
        <taxon>Neopterygii</taxon>
        <taxon>Teleostei</taxon>
        <taxon>Neoteleostei</taxon>
        <taxon>Acanthomorphata</taxon>
        <taxon>Zeiogadaria</taxon>
        <taxon>Gadariae</taxon>
        <taxon>Gadiformes</taxon>
        <taxon>Gadoidei</taxon>
        <taxon>Merlucciidae</taxon>
        <taxon>Merluccius</taxon>
    </lineage>
</organism>
<evidence type="ECO:0000256" key="1">
    <source>
        <dbReference type="SAM" id="SignalP"/>
    </source>
</evidence>
<evidence type="ECO:0000259" key="2">
    <source>
        <dbReference type="Pfam" id="PF17790"/>
    </source>
</evidence>
<keyword evidence="4" id="KW-1185">Reference proteome</keyword>
<protein>
    <recommendedName>
        <fullName evidence="2">Complement C3/4/5 macroglobulin domain-containing protein</fullName>
    </recommendedName>
</protein>
<dbReference type="InterPro" id="IPR041425">
    <property type="entry name" value="C3/4/5_MG1"/>
</dbReference>
<dbReference type="Pfam" id="PF17790">
    <property type="entry name" value="MG1"/>
    <property type="match status" value="1"/>
</dbReference>
<feature type="chain" id="PRO_5041419519" description="Complement C3/4/5 macroglobulin domain-containing protein" evidence="1">
    <location>
        <begin position="21"/>
        <end position="114"/>
    </location>
</feature>
<comment type="caution">
    <text evidence="3">The sequence shown here is derived from an EMBL/GenBank/DDBJ whole genome shotgun (WGS) entry which is preliminary data.</text>
</comment>
<dbReference type="Gene3D" id="2.60.40.1930">
    <property type="match status" value="1"/>
</dbReference>
<accession>A0AA47MA87</accession>
<gene>
    <name evidence="3" type="ORF">N1851_027344</name>
</gene>
<dbReference type="Proteomes" id="UP001174136">
    <property type="component" value="Unassembled WGS sequence"/>
</dbReference>